<sequence>MTARPPQKRAAPAAAGRSDAPSGCRNRARRRCGPAASGSRTAPDPDRPRRRRRRPSAGPAADGCAKRRPGSDRRPGLPASRRSAPPRPGPPSTGGIGPRTRRRPDRPPTASDPRSPWAAARGPSGRAWPARFQRLQPHRHRPLGPGRPQPHIDLIQPALGRVGGQGGDEPLGETAVEGLGAPAAPGRHRLGRRRIDGHQVQVRPRRHLTRPGLAQGHHGDRAVEGPAHPLGLGQGRRGQPLHAGVGQGGVGQPGLLGRGPAGDDMHADAEGLFAVQTAHRVHGPFEIAGLMRLAHHLIGQAGVGAQGRHEARVQHPVQGLRLTPQRPRQSRREGHDPDHQVEQLGLVQEQSLHLHPGAEAREEDGEPAEGRVRRPRLGHRRQQLRRQAGEQLASPRRARRLNAAMVPAADRVGHRGGFGKAHAGQRLKRAGVVLHPRKHQAAVGRGQVFAALEQSPDRPAPPGPPHRRDVRDRRAGCGSVRRPASAPGAPARAARHRRRAVHRAPRARHGRRRSGRPAPPGCAANAGTGRVRPGSVAGSGRRIRSRGCRPGPALDWRPPPPVPRRSCGRGSVS</sequence>
<feature type="region of interest" description="Disordered" evidence="1">
    <location>
        <begin position="1"/>
        <end position="127"/>
    </location>
</feature>
<reference evidence="3" key="1">
    <citation type="submission" date="2017-02" db="UniProtKB">
        <authorList>
            <consortium name="WormBaseParasite"/>
        </authorList>
    </citation>
    <scope>IDENTIFICATION</scope>
</reference>
<keyword evidence="2" id="KW-1185">Reference proteome</keyword>
<evidence type="ECO:0000313" key="3">
    <source>
        <dbReference type="WBParaSite" id="PTRK_0000056200.1"/>
    </source>
</evidence>
<evidence type="ECO:0000313" key="2">
    <source>
        <dbReference type="Proteomes" id="UP000038045"/>
    </source>
</evidence>
<protein>
    <submittedName>
        <fullName evidence="3">LigA</fullName>
    </submittedName>
</protein>
<accession>A0A0N4Z1E4</accession>
<organism evidence="2 3">
    <name type="scientific">Parastrongyloides trichosuri</name>
    <name type="common">Possum-specific nematode worm</name>
    <dbReference type="NCBI Taxonomy" id="131310"/>
    <lineage>
        <taxon>Eukaryota</taxon>
        <taxon>Metazoa</taxon>
        <taxon>Ecdysozoa</taxon>
        <taxon>Nematoda</taxon>
        <taxon>Chromadorea</taxon>
        <taxon>Rhabditida</taxon>
        <taxon>Tylenchina</taxon>
        <taxon>Panagrolaimomorpha</taxon>
        <taxon>Strongyloidoidea</taxon>
        <taxon>Strongyloididae</taxon>
        <taxon>Parastrongyloides</taxon>
    </lineage>
</organism>
<feature type="region of interest" description="Disordered" evidence="1">
    <location>
        <begin position="158"/>
        <end position="189"/>
    </location>
</feature>
<feature type="compositionally biased region" description="Basic residues" evidence="1">
    <location>
        <begin position="493"/>
        <end position="515"/>
    </location>
</feature>
<dbReference type="WBParaSite" id="PTRK_0000056200.1">
    <property type="protein sequence ID" value="PTRK_0000056200.1"/>
    <property type="gene ID" value="PTRK_0000056200"/>
</dbReference>
<feature type="compositionally biased region" description="Basic residues" evidence="1">
    <location>
        <begin position="373"/>
        <end position="384"/>
    </location>
</feature>
<dbReference type="AlphaFoldDB" id="A0A0N4Z1E4"/>
<feature type="region of interest" description="Disordered" evidence="1">
    <location>
        <begin position="305"/>
        <end position="338"/>
    </location>
</feature>
<feature type="compositionally biased region" description="Basic and acidic residues" evidence="1">
    <location>
        <begin position="466"/>
        <end position="475"/>
    </location>
</feature>
<feature type="region of interest" description="Disordered" evidence="1">
    <location>
        <begin position="453"/>
        <end position="573"/>
    </location>
</feature>
<dbReference type="Proteomes" id="UP000038045">
    <property type="component" value="Unplaced"/>
</dbReference>
<feature type="compositionally biased region" description="Low complexity" evidence="1">
    <location>
        <begin position="479"/>
        <end position="492"/>
    </location>
</feature>
<proteinExistence type="predicted"/>
<feature type="region of interest" description="Disordered" evidence="1">
    <location>
        <begin position="357"/>
        <end position="398"/>
    </location>
</feature>
<evidence type="ECO:0000256" key="1">
    <source>
        <dbReference type="SAM" id="MobiDB-lite"/>
    </source>
</evidence>
<name>A0A0N4Z1E4_PARTI</name>
<feature type="compositionally biased region" description="Low complexity" evidence="1">
    <location>
        <begin position="1"/>
        <end position="21"/>
    </location>
</feature>